<dbReference type="PATRIC" id="fig|1198232.3.peg.1258"/>
<organism evidence="8 9">
    <name type="scientific">Cycloclasticus zancles 78-ME</name>
    <dbReference type="NCBI Taxonomy" id="1198232"/>
    <lineage>
        <taxon>Bacteria</taxon>
        <taxon>Pseudomonadati</taxon>
        <taxon>Pseudomonadota</taxon>
        <taxon>Gammaproteobacteria</taxon>
        <taxon>Thiotrichales</taxon>
        <taxon>Piscirickettsiaceae</taxon>
        <taxon>Cycloclasticus</taxon>
    </lineage>
</organism>
<dbReference type="PROSITE" id="PS00893">
    <property type="entry name" value="NUDIX_BOX"/>
    <property type="match status" value="1"/>
</dbReference>
<dbReference type="InterPro" id="IPR033713">
    <property type="entry name" value="NudJ"/>
</dbReference>
<keyword evidence="9" id="KW-1185">Reference proteome</keyword>
<dbReference type="KEGG" id="cza:CYCME_1258"/>
<dbReference type="Proteomes" id="UP000015380">
    <property type="component" value="Chromosome"/>
</dbReference>
<dbReference type="AlphaFoldDB" id="S5TFH7"/>
<evidence type="ECO:0000256" key="3">
    <source>
        <dbReference type="ARBA" id="ARBA00011245"/>
    </source>
</evidence>
<proteinExistence type="inferred from homology"/>
<dbReference type="Gene3D" id="3.90.79.10">
    <property type="entry name" value="Nucleoside Triphosphate Pyrophosphohydrolase"/>
    <property type="match status" value="1"/>
</dbReference>
<comment type="subunit">
    <text evidence="3 6">Monomer.</text>
</comment>
<evidence type="ECO:0000256" key="2">
    <source>
        <dbReference type="ARBA" id="ARBA00007608"/>
    </source>
</evidence>
<protein>
    <recommendedName>
        <fullName evidence="4 6">Phosphatase NudJ</fullName>
        <ecNumber evidence="6">3.6.1.-</ecNumber>
    </recommendedName>
</protein>
<dbReference type="InterPro" id="IPR000086">
    <property type="entry name" value="NUDIX_hydrolase_dom"/>
</dbReference>
<dbReference type="eggNOG" id="COG1051">
    <property type="taxonomic scope" value="Bacteria"/>
</dbReference>
<dbReference type="SUPFAM" id="SSF55811">
    <property type="entry name" value="Nudix"/>
    <property type="match status" value="1"/>
</dbReference>
<reference evidence="8 9" key="1">
    <citation type="submission" date="2013-05" db="EMBL/GenBank/DDBJ databases">
        <title>Between feast and famine: a lifestyle of most important marine PAH-degrading bacterium Cycloclasticus sp. 7ME.</title>
        <authorList>
            <person name="Yakimov M.M."/>
            <person name="Messina E."/>
            <person name="Genovese M."/>
            <person name="Denaro R."/>
            <person name="Crisafi F."/>
            <person name="Russo D."/>
            <person name="Cappello S."/>
            <person name="Santisi S."/>
            <person name="Smedile F."/>
            <person name="Golyshina O.V."/>
            <person name="Tran H."/>
            <person name="Pieper D.H."/>
            <person name="Golyshin P.N."/>
            <person name="Giuliano L."/>
        </authorList>
    </citation>
    <scope>NUCLEOTIDE SEQUENCE [LARGE SCALE GENOMIC DNA]</scope>
    <source>
        <strain evidence="8 9">78-ME</strain>
    </source>
</reference>
<dbReference type="GO" id="GO:0017110">
    <property type="term" value="F:nucleoside diphosphate phosphatase activity"/>
    <property type="evidence" value="ECO:0007669"/>
    <property type="project" value="InterPro"/>
</dbReference>
<sequence length="149" mass="16870">MIWKPNVTVASIVELDGKFLMVEEESPVGPVLNQPAGHLDPNESMENAVIRETLEETGYRFTPEVIIGSYLWHNTDNETTYYRSTYAGSVCHKEVSTELDEGIIRALWMSLDEIKANTDRLRSPIILESLNDYLSGVSYPLSIIKSYIK</sequence>
<evidence type="ECO:0000313" key="9">
    <source>
        <dbReference type="Proteomes" id="UP000015380"/>
    </source>
</evidence>
<gene>
    <name evidence="6" type="primary">nudJ</name>
    <name evidence="8" type="ORF">CYCME_1258</name>
</gene>
<keyword evidence="6" id="KW-0460">Magnesium</keyword>
<dbReference type="InterPro" id="IPR015797">
    <property type="entry name" value="NUDIX_hydrolase-like_dom_sf"/>
</dbReference>
<dbReference type="RefSeq" id="WP_015005976.1">
    <property type="nucleotide sequence ID" value="NC_021917.1"/>
</dbReference>
<dbReference type="Pfam" id="PF00293">
    <property type="entry name" value="NUDIX"/>
    <property type="match status" value="1"/>
</dbReference>
<dbReference type="PANTHER" id="PTHR43222:SF11">
    <property type="entry name" value="PHOSPHATASE NUDJ"/>
    <property type="match status" value="1"/>
</dbReference>
<evidence type="ECO:0000256" key="4">
    <source>
        <dbReference type="ARBA" id="ARBA00015552"/>
    </source>
</evidence>
<dbReference type="EC" id="3.6.1.-" evidence="6"/>
<dbReference type="PROSITE" id="PS51462">
    <property type="entry name" value="NUDIX"/>
    <property type="match status" value="1"/>
</dbReference>
<dbReference type="PANTHER" id="PTHR43222">
    <property type="entry name" value="NUDIX HYDROLASE 23"/>
    <property type="match status" value="1"/>
</dbReference>
<evidence type="ECO:0000259" key="7">
    <source>
        <dbReference type="PROSITE" id="PS51462"/>
    </source>
</evidence>
<evidence type="ECO:0000256" key="5">
    <source>
        <dbReference type="ARBA" id="ARBA00022801"/>
    </source>
</evidence>
<reference evidence="9" key="2">
    <citation type="journal article" date="2016" name="Environ. Microbiol. Rep.">
        <title>Analysis of defence systems and a conjugative IncP-1 plasmid in the marine polyaromatic hydrocarbons-degrading bacterium Cycloclasticus sp. 78-ME.</title>
        <authorList>
            <person name="Yakimov M.M."/>
            <person name="Crisafi F."/>
            <person name="Messina E."/>
            <person name="Smedile F."/>
            <person name="Lopatina A."/>
            <person name="Denaro R."/>
            <person name="Pieper D.H."/>
            <person name="Golyshin P.N."/>
            <person name="Giuliano L."/>
        </authorList>
    </citation>
    <scope>NUCLEOTIDE SEQUENCE [LARGE SCALE GENOMIC DNA]</scope>
    <source>
        <strain evidence="9">78-ME</strain>
    </source>
</reference>
<comment type="similarity">
    <text evidence="2 6">Belongs to the Nudix hydrolase family. NudJ subfamily.</text>
</comment>
<dbReference type="GO" id="GO:0017111">
    <property type="term" value="F:ribonucleoside triphosphate phosphatase activity"/>
    <property type="evidence" value="ECO:0007669"/>
    <property type="project" value="InterPro"/>
</dbReference>
<name>S5TFH7_9GAMM</name>
<dbReference type="InterPro" id="IPR020084">
    <property type="entry name" value="NUDIX_hydrolase_CS"/>
</dbReference>
<keyword evidence="5 6" id="KW-0378">Hydrolase</keyword>
<dbReference type="HOGENOM" id="CLU_037162_6_1_6"/>
<dbReference type="CDD" id="cd03675">
    <property type="entry name" value="NUDIX_Hydrolase"/>
    <property type="match status" value="1"/>
</dbReference>
<feature type="domain" description="Nudix hydrolase" evidence="7">
    <location>
        <begin position="2"/>
        <end position="134"/>
    </location>
</feature>
<accession>S5TFH7</accession>
<comment type="cofactor">
    <cofactor evidence="1 6">
        <name>Mg(2+)</name>
        <dbReference type="ChEBI" id="CHEBI:18420"/>
    </cofactor>
</comment>
<evidence type="ECO:0000313" key="8">
    <source>
        <dbReference type="EMBL" id="AGS39587.1"/>
    </source>
</evidence>
<dbReference type="EMBL" id="CP005996">
    <property type="protein sequence ID" value="AGS39587.1"/>
    <property type="molecule type" value="Genomic_DNA"/>
</dbReference>
<evidence type="ECO:0000256" key="6">
    <source>
        <dbReference type="RuleBase" id="RU364043"/>
    </source>
</evidence>
<evidence type="ECO:0000256" key="1">
    <source>
        <dbReference type="ARBA" id="ARBA00001946"/>
    </source>
</evidence>
<dbReference type="GO" id="GO:0004787">
    <property type="term" value="F:thiamine diphosphate phosphatase activity"/>
    <property type="evidence" value="ECO:0007669"/>
    <property type="project" value="InterPro"/>
</dbReference>